<dbReference type="Gene3D" id="2.120.10.70">
    <property type="entry name" value="Fucose-specific lectin"/>
    <property type="match status" value="1"/>
</dbReference>
<accession>A0AAD6ITS9</accession>
<keyword evidence="4" id="KW-1185">Reference proteome</keyword>
<evidence type="ECO:0000256" key="2">
    <source>
        <dbReference type="SAM" id="Phobius"/>
    </source>
</evidence>
<evidence type="ECO:0000313" key="3">
    <source>
        <dbReference type="EMBL" id="KAJ6258558.1"/>
    </source>
</evidence>
<dbReference type="SUPFAM" id="SSF89372">
    <property type="entry name" value="Fucose-specific lectin"/>
    <property type="match status" value="1"/>
</dbReference>
<dbReference type="SUPFAM" id="SSF53335">
    <property type="entry name" value="S-adenosyl-L-methionine-dependent methyltransferases"/>
    <property type="match status" value="1"/>
</dbReference>
<evidence type="ECO:0000313" key="4">
    <source>
        <dbReference type="Proteomes" id="UP001221413"/>
    </source>
</evidence>
<feature type="transmembrane region" description="Helical" evidence="2">
    <location>
        <begin position="103"/>
        <end position="126"/>
    </location>
</feature>
<keyword evidence="2" id="KW-1133">Transmembrane helix</keyword>
<gene>
    <name evidence="3" type="ORF">Dda_6602</name>
</gene>
<protein>
    <recommendedName>
        <fullName evidence="5">S-adenosyl-L-methionine-dependent methyltransferase</fullName>
    </recommendedName>
</protein>
<evidence type="ECO:0000256" key="1">
    <source>
        <dbReference type="SAM" id="MobiDB-lite"/>
    </source>
</evidence>
<dbReference type="Proteomes" id="UP001221413">
    <property type="component" value="Unassembled WGS sequence"/>
</dbReference>
<dbReference type="InterPro" id="IPR029063">
    <property type="entry name" value="SAM-dependent_MTases_sf"/>
</dbReference>
<comment type="caution">
    <text evidence="3">The sequence shown here is derived from an EMBL/GenBank/DDBJ whole genome shotgun (WGS) entry which is preliminary data.</text>
</comment>
<dbReference type="Gene3D" id="3.40.50.150">
    <property type="entry name" value="Vaccinia Virus protein VP39"/>
    <property type="match status" value="1"/>
</dbReference>
<feature type="region of interest" description="Disordered" evidence="1">
    <location>
        <begin position="1"/>
        <end position="52"/>
    </location>
</feature>
<dbReference type="PANTHER" id="PTHR43591">
    <property type="entry name" value="METHYLTRANSFERASE"/>
    <property type="match status" value="1"/>
</dbReference>
<reference evidence="3" key="1">
    <citation type="submission" date="2023-01" db="EMBL/GenBank/DDBJ databases">
        <title>The chitinases involved in constricting ring structure development in the nematode-trapping fungus Drechslerella dactyloides.</title>
        <authorList>
            <person name="Wang R."/>
            <person name="Zhang L."/>
            <person name="Tang P."/>
            <person name="Li S."/>
            <person name="Liang L."/>
        </authorList>
    </citation>
    <scope>NUCLEOTIDE SEQUENCE</scope>
    <source>
        <strain evidence="3">YMF1.00031</strain>
    </source>
</reference>
<dbReference type="PANTHER" id="PTHR43591:SF24">
    <property type="entry name" value="2-METHOXY-6-POLYPRENYL-1,4-BENZOQUINOL METHYLASE, MITOCHONDRIAL"/>
    <property type="match status" value="1"/>
</dbReference>
<organism evidence="3 4">
    <name type="scientific">Drechslerella dactyloides</name>
    <name type="common">Nematode-trapping fungus</name>
    <name type="synonym">Arthrobotrys dactyloides</name>
    <dbReference type="NCBI Taxonomy" id="74499"/>
    <lineage>
        <taxon>Eukaryota</taxon>
        <taxon>Fungi</taxon>
        <taxon>Dikarya</taxon>
        <taxon>Ascomycota</taxon>
        <taxon>Pezizomycotina</taxon>
        <taxon>Orbiliomycetes</taxon>
        <taxon>Orbiliales</taxon>
        <taxon>Orbiliaceae</taxon>
        <taxon>Drechslerella</taxon>
    </lineage>
</organism>
<name>A0AAD6ITS9_DREDA</name>
<keyword evidence="2" id="KW-0472">Membrane</keyword>
<dbReference type="CDD" id="cd02440">
    <property type="entry name" value="AdoMet_MTases"/>
    <property type="match status" value="1"/>
</dbReference>
<dbReference type="Pfam" id="PF13489">
    <property type="entry name" value="Methyltransf_23"/>
    <property type="match status" value="1"/>
</dbReference>
<dbReference type="AlphaFoldDB" id="A0AAD6ITS9"/>
<evidence type="ECO:0008006" key="5">
    <source>
        <dbReference type="Google" id="ProtNLM"/>
    </source>
</evidence>
<sequence length="820" mass="90537">MQEEARHSPPPVLQSPSVFAPEPTPPEAPNVNPIENQPSLPEVVPGGGESYEQPGLEVADPVYRPFAPENSHDQGKLRTEDEDWNFGPKKSNNHRHICGLKRWIFFALLAILLVVVLVGGVVGGVLGSRSSSGSNSPADPPSSTETTVPIAMAVVNPVENEQGTTVIRQDNNTQLFYLHRAAGNQQRGPILIEGLDPAPSKNTSFAALQTPNKNNTMFDAYGTADNGKWTMGQLAPDTRYGVLVSPGSGFAATPWIVKNRGSDYGLRVHYIDRTTQSVQELAYNQGGIWVITSIRFPTALQNGKVALAWVRASNFSYTDNQVLHVFYQDSRANLIHVPGFDGVWDFNANSESLGTLTEGTYLAASVMQDTVGTNNTLRIMWISQSNHLTLLRGKGASPNVVRGFRPRGTFTKPIDVVNIPETRNLAIAGAPGGALAVLTVGDEIRAYYQSLQTKRSIVEIGPNTDTRDHYRDSILPPDHFPSTHLTIMATEEPTHPLEVDESTTSGSGSDFDYDSLYGSDSGSATTSLTESVKHYQYENGRRYNAYKRGAYLIPNDEIQQEQLDLMHHVFMLRLGGKLYLAPIENPQKIMDVGTGTGIWAIQMAEEFPEAAVMGNDLSPIQPNWVPPNVAFEVDDFNEPWLQTPGSYDFVHSRDCHAACADWPAFVANAFKVLRPGGWYESQEHTVEITSDDGSVPENHILKQWVVNLTEATEKIGKTCHAHPHIDQWMEDVGFVNVHKKYFKIPIGTWPTDPIDKEIGAFNLINMLDATEGYTIALYTRVLGISTEETAKAIKEIKRGLKTKSFHMYFRFCVAYGQKPE</sequence>
<dbReference type="GO" id="GO:0008168">
    <property type="term" value="F:methyltransferase activity"/>
    <property type="evidence" value="ECO:0007669"/>
    <property type="project" value="TreeGrafter"/>
</dbReference>
<proteinExistence type="predicted"/>
<dbReference type="EMBL" id="JAQGDS010000008">
    <property type="protein sequence ID" value="KAJ6258558.1"/>
    <property type="molecule type" value="Genomic_DNA"/>
</dbReference>
<keyword evidence="2" id="KW-0812">Transmembrane</keyword>